<proteinExistence type="predicted"/>
<accession>A0A4Q2D396</accession>
<organism evidence="2 3">
    <name type="scientific">Candolleomyces aberdarensis</name>
    <dbReference type="NCBI Taxonomy" id="2316362"/>
    <lineage>
        <taxon>Eukaryota</taxon>
        <taxon>Fungi</taxon>
        <taxon>Dikarya</taxon>
        <taxon>Basidiomycota</taxon>
        <taxon>Agaricomycotina</taxon>
        <taxon>Agaricomycetes</taxon>
        <taxon>Agaricomycetidae</taxon>
        <taxon>Agaricales</taxon>
        <taxon>Agaricineae</taxon>
        <taxon>Psathyrellaceae</taxon>
        <taxon>Candolleomyces</taxon>
    </lineage>
</organism>
<feature type="region of interest" description="Disordered" evidence="1">
    <location>
        <begin position="1"/>
        <end position="42"/>
    </location>
</feature>
<dbReference type="AlphaFoldDB" id="A0A4Q2D396"/>
<comment type="caution">
    <text evidence="2">The sequence shown here is derived from an EMBL/GenBank/DDBJ whole genome shotgun (WGS) entry which is preliminary data.</text>
</comment>
<evidence type="ECO:0000313" key="2">
    <source>
        <dbReference type="EMBL" id="RXW12645.1"/>
    </source>
</evidence>
<sequence>MQKGLKDSGIVMPNFGNVGGELAKEINEEPEVEVETEEERRD</sequence>
<dbReference type="Proteomes" id="UP000290288">
    <property type="component" value="Unassembled WGS sequence"/>
</dbReference>
<dbReference type="EMBL" id="SDEE01001172">
    <property type="protein sequence ID" value="RXW12645.1"/>
    <property type="molecule type" value="Genomic_DNA"/>
</dbReference>
<keyword evidence="3" id="KW-1185">Reference proteome</keyword>
<protein>
    <submittedName>
        <fullName evidence="2">Uncharacterized protein</fullName>
    </submittedName>
</protein>
<gene>
    <name evidence="2" type="ORF">EST38_g13207</name>
</gene>
<reference evidence="2 3" key="1">
    <citation type="submission" date="2019-01" db="EMBL/GenBank/DDBJ databases">
        <title>Draft genome sequence of Psathyrella aberdarensis IHI B618.</title>
        <authorList>
            <person name="Buettner E."/>
            <person name="Kellner H."/>
        </authorList>
    </citation>
    <scope>NUCLEOTIDE SEQUENCE [LARGE SCALE GENOMIC DNA]</scope>
    <source>
        <strain evidence="2 3">IHI B618</strain>
    </source>
</reference>
<evidence type="ECO:0000256" key="1">
    <source>
        <dbReference type="SAM" id="MobiDB-lite"/>
    </source>
</evidence>
<feature type="compositionally biased region" description="Acidic residues" evidence="1">
    <location>
        <begin position="28"/>
        <end position="42"/>
    </location>
</feature>
<name>A0A4Q2D396_9AGAR</name>
<dbReference type="STRING" id="2316362.A0A4Q2D396"/>
<evidence type="ECO:0000313" key="3">
    <source>
        <dbReference type="Proteomes" id="UP000290288"/>
    </source>
</evidence>